<feature type="region of interest" description="Disordered" evidence="1">
    <location>
        <begin position="71"/>
        <end position="94"/>
    </location>
</feature>
<feature type="compositionally biased region" description="Basic and acidic residues" evidence="1">
    <location>
        <begin position="79"/>
        <end position="94"/>
    </location>
</feature>
<protein>
    <recommendedName>
        <fullName evidence="4">Fimbrial assembly protein</fullName>
    </recommendedName>
</protein>
<dbReference type="AlphaFoldDB" id="A0AB39VJ63"/>
<name>A0AB39VJ63_9FUSO</name>
<proteinExistence type="predicted"/>
<reference evidence="3" key="1">
    <citation type="submission" date="2024-07" db="EMBL/GenBank/DDBJ databases">
        <authorList>
            <person name="Li X.-J."/>
            <person name="Wang X."/>
        </authorList>
    </citation>
    <scope>NUCLEOTIDE SEQUENCE</scope>
    <source>
        <strain evidence="3">HSP-334</strain>
    </source>
</reference>
<keyword evidence="2" id="KW-0472">Membrane</keyword>
<dbReference type="RefSeq" id="WP_369711543.1">
    <property type="nucleotide sequence ID" value="NZ_CP165644.1"/>
</dbReference>
<sequence>MRKIFKNNKFVCKKFILDYVNGEYLNLYLEKNKISSLKKIVKNYFLKISEIKIDFQAIYNFYKNKNLEFESENQNQNQKENKNNYEEEKNKEENLFFENQKENKNKKEDEEIKIVQIEDIGVEQTIDKESLENENLKSEKIEIFQIGEENSLRMVIFDEKITELEKVELRLSDIGEISEFDFGDMIVFTDTEEEIKMIFSGSELFENPNFAENENFFDAKSLKEIKILDVATVLFLFLGYFLLSNFMNNEKLKKENENIKVQTKILEKNYLKKKDEEVPNYTKELKILKDIDNSIERDEFYSYIKFLVENSKKGVDYTKINYENSKWTVSGELKNFENFEKFENSILKKYPNSELGYLKDNDEATMFEYVIK</sequence>
<evidence type="ECO:0000256" key="1">
    <source>
        <dbReference type="SAM" id="MobiDB-lite"/>
    </source>
</evidence>
<evidence type="ECO:0000313" key="3">
    <source>
        <dbReference type="EMBL" id="XDU67320.1"/>
    </source>
</evidence>
<evidence type="ECO:0008006" key="4">
    <source>
        <dbReference type="Google" id="ProtNLM"/>
    </source>
</evidence>
<organism evidence="3">
    <name type="scientific">Leptotrichia rugosa</name>
    <dbReference type="NCBI Taxonomy" id="3239302"/>
    <lineage>
        <taxon>Bacteria</taxon>
        <taxon>Fusobacteriati</taxon>
        <taxon>Fusobacteriota</taxon>
        <taxon>Fusobacteriia</taxon>
        <taxon>Fusobacteriales</taxon>
        <taxon>Leptotrichiaceae</taxon>
        <taxon>Leptotrichia</taxon>
    </lineage>
</organism>
<keyword evidence="2" id="KW-0812">Transmembrane</keyword>
<accession>A0AB39VJ63</accession>
<feature type="transmembrane region" description="Helical" evidence="2">
    <location>
        <begin position="227"/>
        <end position="247"/>
    </location>
</feature>
<keyword evidence="2" id="KW-1133">Transmembrane helix</keyword>
<dbReference type="KEGG" id="lrug:AB8B22_02585"/>
<dbReference type="EMBL" id="CP165644">
    <property type="protein sequence ID" value="XDU67320.1"/>
    <property type="molecule type" value="Genomic_DNA"/>
</dbReference>
<evidence type="ECO:0000256" key="2">
    <source>
        <dbReference type="SAM" id="Phobius"/>
    </source>
</evidence>
<gene>
    <name evidence="3" type="ORF">AB8B22_02585</name>
</gene>